<comment type="caution">
    <text evidence="6">The sequence shown here is derived from an EMBL/GenBank/DDBJ whole genome shotgun (WGS) entry which is preliminary data.</text>
</comment>
<dbReference type="Gene3D" id="1.10.530.40">
    <property type="match status" value="1"/>
</dbReference>
<keyword evidence="3" id="KW-0326">Glycosidase</keyword>
<proteinExistence type="inferred from homology"/>
<comment type="similarity">
    <text evidence="3">Belongs to the glycosyl hydrolase 24 family.</text>
</comment>
<dbReference type="EMBL" id="WNDP01000014">
    <property type="protein sequence ID" value="KAF1027055.1"/>
    <property type="molecule type" value="Genomic_DNA"/>
</dbReference>
<dbReference type="PANTHER" id="PTHR38107">
    <property type="match status" value="1"/>
</dbReference>
<dbReference type="GO" id="GO:0003796">
    <property type="term" value="F:lysozyme activity"/>
    <property type="evidence" value="ECO:0007669"/>
    <property type="project" value="UniProtKB-EC"/>
</dbReference>
<reference evidence="7" key="1">
    <citation type="journal article" date="2020" name="MBio">
        <title>Horizontal gene transfer to a defensive symbiont with a reduced genome amongst a multipartite beetle microbiome.</title>
        <authorList>
            <person name="Waterworth S.C."/>
            <person name="Florez L.V."/>
            <person name="Rees E.R."/>
            <person name="Hertweck C."/>
            <person name="Kaltenpoth M."/>
            <person name="Kwan J.C."/>
        </authorList>
    </citation>
    <scope>NUCLEOTIDE SEQUENCE [LARGE SCALE GENOMIC DNA]</scope>
</reference>
<dbReference type="GO" id="GO:0009253">
    <property type="term" value="P:peptidoglycan catabolic process"/>
    <property type="evidence" value="ECO:0007669"/>
    <property type="project" value="InterPro"/>
</dbReference>
<keyword evidence="1 3" id="KW-0929">Antimicrobial</keyword>
<dbReference type="GO" id="GO:0016998">
    <property type="term" value="P:cell wall macromolecule catabolic process"/>
    <property type="evidence" value="ECO:0007669"/>
    <property type="project" value="InterPro"/>
</dbReference>
<accession>A0A833PHP0</accession>
<dbReference type="GO" id="GO:0031640">
    <property type="term" value="P:killing of cells of another organism"/>
    <property type="evidence" value="ECO:0007669"/>
    <property type="project" value="UniProtKB-KW"/>
</dbReference>
<keyword evidence="5" id="KW-0732">Signal</keyword>
<feature type="signal peptide" evidence="5">
    <location>
        <begin position="1"/>
        <end position="23"/>
    </location>
</feature>
<evidence type="ECO:0000256" key="2">
    <source>
        <dbReference type="ARBA" id="ARBA00022638"/>
    </source>
</evidence>
<feature type="region of interest" description="Disordered" evidence="4">
    <location>
        <begin position="39"/>
        <end position="63"/>
    </location>
</feature>
<gene>
    <name evidence="6" type="ORF">GAK29_00861</name>
</gene>
<name>A0A833PHP0_ACIBZ</name>
<feature type="chain" id="PRO_5032611530" description="Lysozyme" evidence="5">
    <location>
        <begin position="24"/>
        <end position="169"/>
    </location>
</feature>
<organism evidence="6 7">
    <name type="scientific">Acinetobacter bereziniae</name>
    <name type="common">Acinetobacter genomosp. 10</name>
    <dbReference type="NCBI Taxonomy" id="106648"/>
    <lineage>
        <taxon>Bacteria</taxon>
        <taxon>Pseudomonadati</taxon>
        <taxon>Pseudomonadota</taxon>
        <taxon>Gammaproteobacteria</taxon>
        <taxon>Moraxellales</taxon>
        <taxon>Moraxellaceae</taxon>
        <taxon>Acinetobacter</taxon>
    </lineage>
</organism>
<evidence type="ECO:0000313" key="6">
    <source>
        <dbReference type="EMBL" id="KAF1027055.1"/>
    </source>
</evidence>
<dbReference type="InterPro" id="IPR051018">
    <property type="entry name" value="Bacteriophage_GH24"/>
</dbReference>
<dbReference type="InterPro" id="IPR023346">
    <property type="entry name" value="Lysozyme-like_dom_sf"/>
</dbReference>
<dbReference type="Proteomes" id="UP000490535">
    <property type="component" value="Unassembled WGS sequence"/>
</dbReference>
<dbReference type="GO" id="GO:0042742">
    <property type="term" value="P:defense response to bacterium"/>
    <property type="evidence" value="ECO:0007669"/>
    <property type="project" value="UniProtKB-KW"/>
</dbReference>
<sequence>MSNKTKISVVLLAASAVFFVAVKKDEGYTAKPVIPVKGDVPTQGHGSTVKPNGQPVKMSDPPISRETADKWLRNDVSKLEVTYKNLLKGVKLSQTEYDIYLDFSYQYGMRAFSNSSMLRNLKAGQYKQACASLLKYKYVAKRDCSVRSNGCYGVWTRQQDRYNKCMGVQ</sequence>
<dbReference type="InterPro" id="IPR023347">
    <property type="entry name" value="Lysozyme_dom_sf"/>
</dbReference>
<keyword evidence="2 3" id="KW-0081">Bacteriolytic enzyme</keyword>
<dbReference type="PANTHER" id="PTHR38107:SF3">
    <property type="entry name" value="LYSOZYME RRRD-RELATED"/>
    <property type="match status" value="1"/>
</dbReference>
<dbReference type="EC" id="3.2.1.17" evidence="3"/>
<dbReference type="AlphaFoldDB" id="A0A833PHP0"/>
<dbReference type="InterPro" id="IPR002196">
    <property type="entry name" value="Glyco_hydro_24"/>
</dbReference>
<keyword evidence="3" id="KW-0378">Hydrolase</keyword>
<evidence type="ECO:0000256" key="5">
    <source>
        <dbReference type="SAM" id="SignalP"/>
    </source>
</evidence>
<evidence type="ECO:0000256" key="3">
    <source>
        <dbReference type="RuleBase" id="RU003788"/>
    </source>
</evidence>
<comment type="catalytic activity">
    <reaction evidence="3">
        <text>Hydrolysis of (1-&gt;4)-beta-linkages between N-acetylmuramic acid and N-acetyl-D-glucosamine residues in a peptidoglycan and between N-acetyl-D-glucosamine residues in chitodextrins.</text>
        <dbReference type="EC" id="3.2.1.17"/>
    </reaction>
</comment>
<evidence type="ECO:0000256" key="1">
    <source>
        <dbReference type="ARBA" id="ARBA00022529"/>
    </source>
</evidence>
<dbReference type="Pfam" id="PF00959">
    <property type="entry name" value="Phage_lysozyme"/>
    <property type="match status" value="1"/>
</dbReference>
<evidence type="ECO:0000313" key="7">
    <source>
        <dbReference type="Proteomes" id="UP000490535"/>
    </source>
</evidence>
<protein>
    <recommendedName>
        <fullName evidence="3">Lysozyme</fullName>
        <ecNumber evidence="3">3.2.1.17</ecNumber>
    </recommendedName>
</protein>
<dbReference type="SUPFAM" id="SSF53955">
    <property type="entry name" value="Lysozyme-like"/>
    <property type="match status" value="1"/>
</dbReference>
<evidence type="ECO:0000256" key="4">
    <source>
        <dbReference type="SAM" id="MobiDB-lite"/>
    </source>
</evidence>